<dbReference type="Proteomes" id="UP000247409">
    <property type="component" value="Unassembled WGS sequence"/>
</dbReference>
<reference evidence="1 2" key="1">
    <citation type="journal article" date="2018" name="Mol. Biol. Evol.">
        <title>Analysis of the draft genome of the red seaweed Gracilariopsis chorda provides insights into genome size evolution in Rhodophyta.</title>
        <authorList>
            <person name="Lee J."/>
            <person name="Yang E.C."/>
            <person name="Graf L."/>
            <person name="Yang J.H."/>
            <person name="Qiu H."/>
            <person name="Zel Zion U."/>
            <person name="Chan C.X."/>
            <person name="Stephens T.G."/>
            <person name="Weber A.P.M."/>
            <person name="Boo G.H."/>
            <person name="Boo S.M."/>
            <person name="Kim K.M."/>
            <person name="Shin Y."/>
            <person name="Jung M."/>
            <person name="Lee S.J."/>
            <person name="Yim H.S."/>
            <person name="Lee J.H."/>
            <person name="Bhattacharya D."/>
            <person name="Yoon H.S."/>
        </authorList>
    </citation>
    <scope>NUCLEOTIDE SEQUENCE [LARGE SCALE GENOMIC DNA]</scope>
    <source>
        <strain evidence="1 2">SKKU-2015</strain>
        <tissue evidence="1">Whole body</tissue>
    </source>
</reference>
<evidence type="ECO:0000313" key="1">
    <source>
        <dbReference type="EMBL" id="PXF43624.1"/>
    </source>
</evidence>
<proteinExistence type="predicted"/>
<name>A0A2V3INH4_9FLOR</name>
<organism evidence="1 2">
    <name type="scientific">Gracilariopsis chorda</name>
    <dbReference type="NCBI Taxonomy" id="448386"/>
    <lineage>
        <taxon>Eukaryota</taxon>
        <taxon>Rhodophyta</taxon>
        <taxon>Florideophyceae</taxon>
        <taxon>Rhodymeniophycidae</taxon>
        <taxon>Gracilariales</taxon>
        <taxon>Gracilariaceae</taxon>
        <taxon>Gracilariopsis</taxon>
    </lineage>
</organism>
<accession>A0A2V3INH4</accession>
<protein>
    <submittedName>
        <fullName evidence="1">Uncharacterized protein</fullName>
    </submittedName>
</protein>
<comment type="caution">
    <text evidence="1">The sequence shown here is derived from an EMBL/GenBank/DDBJ whole genome shotgun (WGS) entry which is preliminary data.</text>
</comment>
<dbReference type="AlphaFoldDB" id="A0A2V3INH4"/>
<evidence type="ECO:0000313" key="2">
    <source>
        <dbReference type="Proteomes" id="UP000247409"/>
    </source>
</evidence>
<sequence length="92" mass="11056">MMLKKFISQYDTRSMADAPCRAHSHWMSDFFETNAEQTQNFKYYCFDTIKKILYVVQKRVGTTVDGKYMKRNSGRRVCRKWTSFFLVQDSRT</sequence>
<dbReference type="EMBL" id="NBIV01000117">
    <property type="protein sequence ID" value="PXF43624.1"/>
    <property type="molecule type" value="Genomic_DNA"/>
</dbReference>
<keyword evidence="2" id="KW-1185">Reference proteome</keyword>
<gene>
    <name evidence="1" type="ORF">BWQ96_06633</name>
</gene>